<dbReference type="PANTHER" id="PTHR21432:SF20">
    <property type="entry name" value="ACETYL-COA HYDROLASE"/>
    <property type="match status" value="1"/>
</dbReference>
<dbReference type="InterPro" id="IPR037171">
    <property type="entry name" value="NagB/RpiA_transferase-like"/>
</dbReference>
<comment type="similarity">
    <text evidence="1">Belongs to the acetyl-CoA hydrolase/transferase family.</text>
</comment>
<evidence type="ECO:0000259" key="3">
    <source>
        <dbReference type="PROSITE" id="PS51186"/>
    </source>
</evidence>
<dbReference type="CDD" id="cd04301">
    <property type="entry name" value="NAT_SF"/>
    <property type="match status" value="1"/>
</dbReference>
<dbReference type="RefSeq" id="WP_267929045.1">
    <property type="nucleotide sequence ID" value="NZ_AP024233.1"/>
</dbReference>
<gene>
    <name evidence="4" type="ORF">GF1_15600</name>
</gene>
<dbReference type="InterPro" id="IPR038460">
    <property type="entry name" value="AcetylCoA_hyd_C_sf"/>
</dbReference>
<dbReference type="Gene3D" id="3.40.630.30">
    <property type="match status" value="1"/>
</dbReference>
<dbReference type="Proteomes" id="UP001063350">
    <property type="component" value="Chromosome"/>
</dbReference>
<dbReference type="InterPro" id="IPR000182">
    <property type="entry name" value="GNAT_dom"/>
</dbReference>
<dbReference type="Pfam" id="PF13336">
    <property type="entry name" value="AcetylCoA_hyd_C"/>
    <property type="match status" value="1"/>
</dbReference>
<dbReference type="KEGG" id="ddu:GF1_15600"/>
<dbReference type="AlphaFoldDB" id="A0A915XHX8"/>
<dbReference type="SUPFAM" id="SSF100950">
    <property type="entry name" value="NagB/RpiA/CoA transferase-like"/>
    <property type="match status" value="2"/>
</dbReference>
<protein>
    <recommendedName>
        <fullName evidence="3">N-acetyltransferase domain-containing protein</fullName>
    </recommendedName>
</protein>
<sequence length="626" mass="69946">MEYNSDWKERYGDMIATPAKALSHLRPGQRVFIGTGCGEPVELVRAMTDRAGELSDVEIVQLITKGDAPYAEKHLAECFTINSFYIGSNVRGVIQEGVGAYTPILLSDIPDLFHSGRLPLDVALIQVTPPDARGKMSLGISVDIVRAAVENASLVIAQVNPNMPWTHGSSQVDVYDLDILVPVESPLIEREHHPTHEISDKIARYAAALIPNGATLELGLGRVPGIGRLPHAVLDHLYDKKDLGVHTEMITDSIIDLVECGVVTGRRKTIDRGKITTSFCMGTRRLYDFVNDNPGVCFRPTEYVNNSEVIAGQKRMVAVNMALEIDLTGQVCSDSVGGRFYSGIGGQVDFNRGAARSEGGKSILTLPSVNEDGSRSRIVTRLQPGSGVVITRGTVQYVVTEYGVAFLHGKSIQERVIALISIAHPDFREQLFREAIETRLIHPEMEEFGDRLFIPGEDYMRTTMLLDDGNLVTFRSIRPTDEPHMRELMYNLSQETVYYRFMSRQKRFTHRQLHDFVYIDHRKDVAIVGTLPEAHGEAIIAVGRYYLNERTNKAEVAFVIQDQWQGKGIGTFLFRHLITIAKRNGIAGFTAEVLRDNYRMQAIFNHSGYKVKSRLEEGVYSFEIEF</sequence>
<reference evidence="4" key="1">
    <citation type="submission" date="2020-12" db="EMBL/GenBank/DDBJ databases">
        <title>Desulfobium dissulfuricans gen. nov., sp. nov., a novel mesophilic, sulfate-reducing bacterium isolated from a deep-sea hydrothermal vent.</title>
        <authorList>
            <person name="Hashimoto Y."/>
            <person name="Tame A."/>
            <person name="Sawayama S."/>
            <person name="Miyazaki J."/>
            <person name="Takai K."/>
            <person name="Nakagawa S."/>
        </authorList>
    </citation>
    <scope>NUCLEOTIDE SEQUENCE</scope>
    <source>
        <strain evidence="4">GF1</strain>
    </source>
</reference>
<feature type="domain" description="N-acetyltransferase" evidence="3">
    <location>
        <begin position="472"/>
        <end position="626"/>
    </location>
</feature>
<dbReference type="Gene3D" id="3.40.1080.20">
    <property type="entry name" value="Acetyl-CoA hydrolase/transferase C-terminal domain"/>
    <property type="match status" value="1"/>
</dbReference>
<dbReference type="InterPro" id="IPR003702">
    <property type="entry name" value="ActCoA_hydro_N"/>
</dbReference>
<organism evidence="4 5">
    <name type="scientific">Desulfolithobacter dissulfuricans</name>
    <dbReference type="NCBI Taxonomy" id="2795293"/>
    <lineage>
        <taxon>Bacteria</taxon>
        <taxon>Pseudomonadati</taxon>
        <taxon>Thermodesulfobacteriota</taxon>
        <taxon>Desulfobulbia</taxon>
        <taxon>Desulfobulbales</taxon>
        <taxon>Desulfobulbaceae</taxon>
        <taxon>Desulfolithobacter</taxon>
    </lineage>
</organism>
<dbReference type="InterPro" id="IPR046433">
    <property type="entry name" value="ActCoA_hydro"/>
</dbReference>
<dbReference type="GO" id="GO:0008775">
    <property type="term" value="F:acetate CoA-transferase activity"/>
    <property type="evidence" value="ECO:0007669"/>
    <property type="project" value="InterPro"/>
</dbReference>
<keyword evidence="2" id="KW-0808">Transferase</keyword>
<dbReference type="Gene3D" id="3.30.750.70">
    <property type="entry name" value="4-hydroxybutyrate coenzyme like domains"/>
    <property type="match status" value="1"/>
</dbReference>
<dbReference type="Gene3D" id="3.40.1080.10">
    <property type="entry name" value="Glutaconate Coenzyme A-transferase"/>
    <property type="match status" value="1"/>
</dbReference>
<evidence type="ECO:0000256" key="1">
    <source>
        <dbReference type="ARBA" id="ARBA00009632"/>
    </source>
</evidence>
<dbReference type="EMBL" id="AP024233">
    <property type="protein sequence ID" value="BCO09184.1"/>
    <property type="molecule type" value="Genomic_DNA"/>
</dbReference>
<evidence type="ECO:0000313" key="4">
    <source>
        <dbReference type="EMBL" id="BCO09184.1"/>
    </source>
</evidence>
<dbReference type="GO" id="GO:0006083">
    <property type="term" value="P:acetate metabolic process"/>
    <property type="evidence" value="ECO:0007669"/>
    <property type="project" value="InterPro"/>
</dbReference>
<dbReference type="GO" id="GO:0016747">
    <property type="term" value="F:acyltransferase activity, transferring groups other than amino-acyl groups"/>
    <property type="evidence" value="ECO:0007669"/>
    <property type="project" value="InterPro"/>
</dbReference>
<dbReference type="SUPFAM" id="SSF55729">
    <property type="entry name" value="Acyl-CoA N-acyltransferases (Nat)"/>
    <property type="match status" value="1"/>
</dbReference>
<dbReference type="Pfam" id="PF02550">
    <property type="entry name" value="AcetylCoA_hydro"/>
    <property type="match status" value="1"/>
</dbReference>
<evidence type="ECO:0000256" key="2">
    <source>
        <dbReference type="ARBA" id="ARBA00022679"/>
    </source>
</evidence>
<dbReference type="InterPro" id="IPR026888">
    <property type="entry name" value="AcetylCoA_hyd_C"/>
</dbReference>
<evidence type="ECO:0000313" key="5">
    <source>
        <dbReference type="Proteomes" id="UP001063350"/>
    </source>
</evidence>
<dbReference type="InterPro" id="IPR016181">
    <property type="entry name" value="Acyl_CoA_acyltransferase"/>
</dbReference>
<accession>A0A915XHX8</accession>
<proteinExistence type="inferred from homology"/>
<dbReference type="Pfam" id="PF00583">
    <property type="entry name" value="Acetyltransf_1"/>
    <property type="match status" value="1"/>
</dbReference>
<dbReference type="PANTHER" id="PTHR21432">
    <property type="entry name" value="ACETYL-COA HYDROLASE-RELATED"/>
    <property type="match status" value="1"/>
</dbReference>
<name>A0A915XHX8_9BACT</name>
<keyword evidence="5" id="KW-1185">Reference proteome</keyword>
<dbReference type="PROSITE" id="PS51186">
    <property type="entry name" value="GNAT"/>
    <property type="match status" value="1"/>
</dbReference>